<feature type="region of interest" description="Disordered" evidence="1">
    <location>
        <begin position="26"/>
        <end position="58"/>
    </location>
</feature>
<evidence type="ECO:0000313" key="5">
    <source>
        <dbReference type="RefSeq" id="XP_021286860.1"/>
    </source>
</evidence>
<protein>
    <submittedName>
        <fullName evidence="4 5">Uncharacterized protein LOC110418452</fullName>
    </submittedName>
</protein>
<sequence>MKMNQIRATKKIPVLEIAHDGTIANGISSKEDQLPNNRNGWGLKDASEANANSENDPKQVTLEIDHVERDFGSQNIQVSNGDEKNGGSNNHDDSSFKDVVTWVFPITNLTLEFPSTVFDQLSSKDDPHYALIMMLISFIALMACIAELICRCKKESVTWQWRGRVPWFYCPKPASLFVASGISSDLRMLSFSLLLQPSNILLFLDILTALSKHVFCLSSLLSVYRALDISRSQAGTEEESPMGAVPLTLFEFV</sequence>
<dbReference type="PANTHER" id="PTHR48473">
    <property type="entry name" value="TIR DOMAIN-CONTAINING PROTEIN"/>
    <property type="match status" value="1"/>
</dbReference>
<organism evidence="3 5">
    <name type="scientific">Herrania umbratica</name>
    <dbReference type="NCBI Taxonomy" id="108875"/>
    <lineage>
        <taxon>Eukaryota</taxon>
        <taxon>Viridiplantae</taxon>
        <taxon>Streptophyta</taxon>
        <taxon>Embryophyta</taxon>
        <taxon>Tracheophyta</taxon>
        <taxon>Spermatophyta</taxon>
        <taxon>Magnoliopsida</taxon>
        <taxon>eudicotyledons</taxon>
        <taxon>Gunneridae</taxon>
        <taxon>Pentapetalae</taxon>
        <taxon>rosids</taxon>
        <taxon>malvids</taxon>
        <taxon>Malvales</taxon>
        <taxon>Malvaceae</taxon>
        <taxon>Byttnerioideae</taxon>
        <taxon>Herrania</taxon>
    </lineage>
</organism>
<dbReference type="RefSeq" id="XP_021286860.1">
    <property type="nucleotide sequence ID" value="XM_021431185.1"/>
</dbReference>
<dbReference type="PANTHER" id="PTHR48473:SF1">
    <property type="entry name" value="TIR DOMAIN-CONTAINING PROTEIN"/>
    <property type="match status" value="1"/>
</dbReference>
<feature type="region of interest" description="Disordered" evidence="1">
    <location>
        <begin position="73"/>
        <end position="92"/>
    </location>
</feature>
<proteinExistence type="predicted"/>
<feature type="transmembrane region" description="Helical" evidence="2">
    <location>
        <begin position="129"/>
        <end position="149"/>
    </location>
</feature>
<dbReference type="AlphaFoldDB" id="A0A6J1AJ33"/>
<keyword evidence="2" id="KW-0812">Transmembrane</keyword>
<accession>A0A6J1AJ33</accession>
<feature type="compositionally biased region" description="Basic and acidic residues" evidence="1">
    <location>
        <begin position="81"/>
        <end position="92"/>
    </location>
</feature>
<evidence type="ECO:0000313" key="4">
    <source>
        <dbReference type="RefSeq" id="XP_021286859.1"/>
    </source>
</evidence>
<evidence type="ECO:0000256" key="1">
    <source>
        <dbReference type="SAM" id="MobiDB-lite"/>
    </source>
</evidence>
<gene>
    <name evidence="4 5 6" type="primary">LOC110418452</name>
</gene>
<keyword evidence="2" id="KW-0472">Membrane</keyword>
<dbReference type="GeneID" id="110418452"/>
<name>A0A6J1AJ33_9ROSI</name>
<dbReference type="RefSeq" id="XP_021286859.1">
    <property type="nucleotide sequence ID" value="XM_021431184.1"/>
</dbReference>
<evidence type="ECO:0000256" key="2">
    <source>
        <dbReference type="SAM" id="Phobius"/>
    </source>
</evidence>
<keyword evidence="2" id="KW-1133">Transmembrane helix</keyword>
<evidence type="ECO:0000313" key="3">
    <source>
        <dbReference type="Proteomes" id="UP000504621"/>
    </source>
</evidence>
<dbReference type="Proteomes" id="UP000504621">
    <property type="component" value="Unplaced"/>
</dbReference>
<dbReference type="OrthoDB" id="1905256at2759"/>
<keyword evidence="3" id="KW-1185">Reference proteome</keyword>
<dbReference type="RefSeq" id="XP_021286861.1">
    <property type="nucleotide sequence ID" value="XM_021431186.1"/>
</dbReference>
<evidence type="ECO:0000313" key="6">
    <source>
        <dbReference type="RefSeq" id="XP_021286861.1"/>
    </source>
</evidence>
<reference evidence="4 5" key="1">
    <citation type="submission" date="2025-04" db="UniProtKB">
        <authorList>
            <consortium name="RefSeq"/>
        </authorList>
    </citation>
    <scope>IDENTIFICATION</scope>
    <source>
        <tissue evidence="4 5">Leaf</tissue>
    </source>
</reference>